<protein>
    <submittedName>
        <fullName evidence="2">Uncharacterized protein</fullName>
    </submittedName>
</protein>
<proteinExistence type="predicted"/>
<evidence type="ECO:0000256" key="1">
    <source>
        <dbReference type="SAM" id="MobiDB-lite"/>
    </source>
</evidence>
<reference evidence="2 3" key="1">
    <citation type="submission" date="2020-02" db="EMBL/GenBank/DDBJ databases">
        <title>Draft genome sequence of Haematococcus lacustris strain NIES-144.</title>
        <authorList>
            <person name="Morimoto D."/>
            <person name="Nakagawa S."/>
            <person name="Yoshida T."/>
            <person name="Sawayama S."/>
        </authorList>
    </citation>
    <scope>NUCLEOTIDE SEQUENCE [LARGE SCALE GENOMIC DNA]</scope>
    <source>
        <strain evidence="2 3">NIES-144</strain>
    </source>
</reference>
<feature type="region of interest" description="Disordered" evidence="1">
    <location>
        <begin position="1"/>
        <end position="73"/>
    </location>
</feature>
<accession>A0A699ZJK1</accession>
<sequence length="178" mass="17852">VEQPAGGLWAGAEQPAGGQRAGIGQPAGGQWAGTEQPAGGQWAGTGQPAGGQWAGTGQPAGGQWAGRGQPAGGQWARAGSCHGLCILVEQGAIGLRAIEQHAIGLSAIGLRAIGLPVIIESIVVPRHFPPRALFLLPRGSAGVAKSEEGRAVRDQPPPFPLGNSPTAQTDSQGNGSWT</sequence>
<feature type="region of interest" description="Disordered" evidence="1">
    <location>
        <begin position="145"/>
        <end position="178"/>
    </location>
</feature>
<feature type="compositionally biased region" description="Polar residues" evidence="1">
    <location>
        <begin position="163"/>
        <end position="178"/>
    </location>
</feature>
<dbReference type="AlphaFoldDB" id="A0A699ZJK1"/>
<evidence type="ECO:0000313" key="3">
    <source>
        <dbReference type="Proteomes" id="UP000485058"/>
    </source>
</evidence>
<comment type="caution">
    <text evidence="2">The sequence shown here is derived from an EMBL/GenBank/DDBJ whole genome shotgun (WGS) entry which is preliminary data.</text>
</comment>
<organism evidence="2 3">
    <name type="scientific">Haematococcus lacustris</name>
    <name type="common">Green alga</name>
    <name type="synonym">Haematococcus pluvialis</name>
    <dbReference type="NCBI Taxonomy" id="44745"/>
    <lineage>
        <taxon>Eukaryota</taxon>
        <taxon>Viridiplantae</taxon>
        <taxon>Chlorophyta</taxon>
        <taxon>core chlorophytes</taxon>
        <taxon>Chlorophyceae</taxon>
        <taxon>CS clade</taxon>
        <taxon>Chlamydomonadales</taxon>
        <taxon>Haematococcaceae</taxon>
        <taxon>Haematococcus</taxon>
    </lineage>
</organism>
<evidence type="ECO:0000313" key="2">
    <source>
        <dbReference type="EMBL" id="GFH21250.1"/>
    </source>
</evidence>
<feature type="non-terminal residue" evidence="2">
    <location>
        <position position="1"/>
    </location>
</feature>
<gene>
    <name evidence="2" type="ORF">HaLaN_18513</name>
</gene>
<feature type="compositionally biased region" description="Gly residues" evidence="1">
    <location>
        <begin position="19"/>
        <end position="31"/>
    </location>
</feature>
<name>A0A699ZJK1_HAELA</name>
<dbReference type="EMBL" id="BLLF01001789">
    <property type="protein sequence ID" value="GFH21250.1"/>
    <property type="molecule type" value="Genomic_DNA"/>
</dbReference>
<keyword evidence="3" id="KW-1185">Reference proteome</keyword>
<feature type="non-terminal residue" evidence="2">
    <location>
        <position position="178"/>
    </location>
</feature>
<feature type="compositionally biased region" description="Gly residues" evidence="1">
    <location>
        <begin position="41"/>
        <end position="71"/>
    </location>
</feature>
<dbReference type="Proteomes" id="UP000485058">
    <property type="component" value="Unassembled WGS sequence"/>
</dbReference>